<feature type="compositionally biased region" description="Basic residues" evidence="7">
    <location>
        <begin position="261"/>
        <end position="270"/>
    </location>
</feature>
<dbReference type="Pfam" id="PF12874">
    <property type="entry name" value="zf-met"/>
    <property type="match status" value="1"/>
</dbReference>
<feature type="domain" description="C2H2-type" evidence="8">
    <location>
        <begin position="529"/>
        <end position="557"/>
    </location>
</feature>
<dbReference type="SMART" id="SM00355">
    <property type="entry name" value="ZnF_C2H2"/>
    <property type="match status" value="11"/>
</dbReference>
<dbReference type="Pfam" id="PF00096">
    <property type="entry name" value="zf-C2H2"/>
    <property type="match status" value="6"/>
</dbReference>
<dbReference type="InterPro" id="IPR017956">
    <property type="entry name" value="AT_hook_DNA-bd_motif"/>
</dbReference>
<feature type="region of interest" description="Disordered" evidence="7">
    <location>
        <begin position="374"/>
        <end position="411"/>
    </location>
</feature>
<sequence>MSDGIDNHEETNEEASFVIFAEGPDGMTQIDQNDENQQLSIGDDGITIVVTPENEQQVSELLRALQASQGGEDVQILTESGEEIHQFSKPKDETSAEETEIVEPPKKKRGRPPKQQQTPVTSSSVTATETANKKAKLIELALQEADASVAEGISSLKSSRLREKAAKQGGLKKLWISKEDLEESVEPMESFDRGELKSDGENEVYACDECHELEFGSIEELKDHRKEIHPATFHCDICGIGFEDQIGFFEHLKTHYEKQAPKKGRGRPRKTPALPSTPVASSSKAPDEAVNMTCETCQKEFRNAKALDSHVRNAHPDAITKAYHCAQCNTSFRFKEAMETHMENVHGADRPDDGPLPEPGKSVEDKELDLAEFEGEDIGEEVMGEDEQGSEDVEEDEEYDEDGKDEVDEEELQESGIADYDPAIDGHCCQLCGAVFSAKKRLIQHLKEDHHIGFKRGRRPKYPPVETAEDGTFPCPVCQRTFTHKNSLAYHVRTHAGERPHQCEICGKSFFANGALKVHMRVHTGARPYKCDECGREFRQWGDLKYHFTSLHSGVRQYQCEFCGKSFARKYSLIVHRRVHTGERNYKCEFCGKGFRASSYLLNHRRIHTGEKPHPCPVCFKPFRMRSDMKRHMQMHARDGSDVSLLLACAEQGIDPLEAITADPDALAALREKTANSSEVKTVAPRANRGRKQLKSEEATAVAAIQDDEDHDEGSVMLTIVPNEDGEMVAVPIHVQDENDEDDDGNKMEVHMDGDENADSEEVQQLQLINEDELIQETDSLGAVTMRDPNTNTLYVWSVFPNSQTK</sequence>
<keyword evidence="2" id="KW-0677">Repeat</keyword>
<dbReference type="InterPro" id="IPR036236">
    <property type="entry name" value="Znf_C2H2_sf"/>
</dbReference>
<feature type="domain" description="C2H2-type" evidence="8">
    <location>
        <begin position="586"/>
        <end position="613"/>
    </location>
</feature>
<gene>
    <name evidence="9" type="ORF">OUZ56_001775</name>
</gene>
<evidence type="ECO:0000256" key="3">
    <source>
        <dbReference type="ARBA" id="ARBA00022771"/>
    </source>
</evidence>
<name>A0ABR0A3P8_9CRUS</name>
<accession>A0ABR0A3P8</accession>
<comment type="caution">
    <text evidence="9">The sequence shown here is derived from an EMBL/GenBank/DDBJ whole genome shotgun (WGS) entry which is preliminary data.</text>
</comment>
<dbReference type="SMART" id="SM00384">
    <property type="entry name" value="AT_hook"/>
    <property type="match status" value="2"/>
</dbReference>
<evidence type="ECO:0000259" key="8">
    <source>
        <dbReference type="PROSITE" id="PS50157"/>
    </source>
</evidence>
<feature type="domain" description="C2H2-type" evidence="8">
    <location>
        <begin position="233"/>
        <end position="260"/>
    </location>
</feature>
<evidence type="ECO:0000256" key="4">
    <source>
        <dbReference type="ARBA" id="ARBA00022833"/>
    </source>
</evidence>
<evidence type="ECO:0000256" key="1">
    <source>
        <dbReference type="ARBA" id="ARBA00022723"/>
    </source>
</evidence>
<dbReference type="Gene3D" id="3.30.160.60">
    <property type="entry name" value="Classic Zinc Finger"/>
    <property type="match status" value="8"/>
</dbReference>
<dbReference type="EMBL" id="JAOYFB010000036">
    <property type="protein sequence ID" value="KAK4019768.1"/>
    <property type="molecule type" value="Genomic_DNA"/>
</dbReference>
<dbReference type="PANTHER" id="PTHR24393">
    <property type="entry name" value="ZINC FINGER PROTEIN"/>
    <property type="match status" value="1"/>
</dbReference>
<dbReference type="PANTHER" id="PTHR24393:SF34">
    <property type="entry name" value="PR_SET DOMAIN 13"/>
    <property type="match status" value="1"/>
</dbReference>
<feature type="domain" description="C2H2-type" evidence="8">
    <location>
        <begin position="427"/>
        <end position="456"/>
    </location>
</feature>
<dbReference type="SUPFAM" id="SSF57667">
    <property type="entry name" value="beta-beta-alpha zinc fingers"/>
    <property type="match status" value="4"/>
</dbReference>
<evidence type="ECO:0000256" key="5">
    <source>
        <dbReference type="ARBA" id="ARBA00023242"/>
    </source>
</evidence>
<feature type="compositionally biased region" description="Basic and acidic residues" evidence="7">
    <location>
        <begin position="82"/>
        <end position="94"/>
    </location>
</feature>
<organism evidence="9 10">
    <name type="scientific">Daphnia magna</name>
    <dbReference type="NCBI Taxonomy" id="35525"/>
    <lineage>
        <taxon>Eukaryota</taxon>
        <taxon>Metazoa</taxon>
        <taxon>Ecdysozoa</taxon>
        <taxon>Arthropoda</taxon>
        <taxon>Crustacea</taxon>
        <taxon>Branchiopoda</taxon>
        <taxon>Diplostraca</taxon>
        <taxon>Cladocera</taxon>
        <taxon>Anomopoda</taxon>
        <taxon>Daphniidae</taxon>
        <taxon>Daphnia</taxon>
    </lineage>
</organism>
<feature type="domain" description="C2H2-type" evidence="8">
    <location>
        <begin position="614"/>
        <end position="641"/>
    </location>
</feature>
<evidence type="ECO:0000313" key="10">
    <source>
        <dbReference type="Proteomes" id="UP001234178"/>
    </source>
</evidence>
<feature type="region of interest" description="Disordered" evidence="7">
    <location>
        <begin position="82"/>
        <end position="129"/>
    </location>
</feature>
<dbReference type="PROSITE" id="PS00028">
    <property type="entry name" value="ZINC_FINGER_C2H2_1"/>
    <property type="match status" value="10"/>
</dbReference>
<feature type="domain" description="C2H2-type" evidence="8">
    <location>
        <begin position="323"/>
        <end position="351"/>
    </location>
</feature>
<keyword evidence="1" id="KW-0479">Metal-binding</keyword>
<dbReference type="InterPro" id="IPR013087">
    <property type="entry name" value="Znf_C2H2_type"/>
</dbReference>
<dbReference type="PROSITE" id="PS50157">
    <property type="entry name" value="ZINC_FINGER_C2H2_2"/>
    <property type="match status" value="10"/>
</dbReference>
<reference evidence="9 10" key="1">
    <citation type="journal article" date="2023" name="Nucleic Acids Res.">
        <title>The hologenome of Daphnia magna reveals possible DNA methylation and microbiome-mediated evolution of the host genome.</title>
        <authorList>
            <person name="Chaturvedi A."/>
            <person name="Li X."/>
            <person name="Dhandapani V."/>
            <person name="Marshall H."/>
            <person name="Kissane S."/>
            <person name="Cuenca-Cambronero M."/>
            <person name="Asole G."/>
            <person name="Calvet F."/>
            <person name="Ruiz-Romero M."/>
            <person name="Marangio P."/>
            <person name="Guigo R."/>
            <person name="Rago D."/>
            <person name="Mirbahai L."/>
            <person name="Eastwood N."/>
            <person name="Colbourne J.K."/>
            <person name="Zhou J."/>
            <person name="Mallon E."/>
            <person name="Orsini L."/>
        </authorList>
    </citation>
    <scope>NUCLEOTIDE SEQUENCE [LARGE SCALE GENOMIC DNA]</scope>
    <source>
        <strain evidence="9">LRV0_1</strain>
    </source>
</reference>
<protein>
    <recommendedName>
        <fullName evidence="8">C2H2-type domain-containing protein</fullName>
    </recommendedName>
</protein>
<feature type="domain" description="C2H2-type" evidence="8">
    <location>
        <begin position="292"/>
        <end position="315"/>
    </location>
</feature>
<feature type="domain" description="C2H2-type" evidence="8">
    <location>
        <begin position="473"/>
        <end position="500"/>
    </location>
</feature>
<keyword evidence="5" id="KW-0539">Nucleus</keyword>
<evidence type="ECO:0000256" key="7">
    <source>
        <dbReference type="SAM" id="MobiDB-lite"/>
    </source>
</evidence>
<evidence type="ECO:0000256" key="2">
    <source>
        <dbReference type="ARBA" id="ARBA00022737"/>
    </source>
</evidence>
<feature type="region of interest" description="Disordered" evidence="7">
    <location>
        <begin position="257"/>
        <end position="287"/>
    </location>
</feature>
<dbReference type="PRINTS" id="PR00929">
    <property type="entry name" value="ATHOOK"/>
</dbReference>
<keyword evidence="10" id="KW-1185">Reference proteome</keyword>
<feature type="domain" description="C2H2-type" evidence="8">
    <location>
        <begin position="501"/>
        <end position="528"/>
    </location>
</feature>
<proteinExistence type="predicted"/>
<keyword evidence="4" id="KW-0862">Zinc</keyword>
<feature type="domain" description="C2H2-type" evidence="8">
    <location>
        <begin position="558"/>
        <end position="585"/>
    </location>
</feature>
<feature type="compositionally biased region" description="Low complexity" evidence="7">
    <location>
        <begin position="113"/>
        <end position="126"/>
    </location>
</feature>
<evidence type="ECO:0000256" key="6">
    <source>
        <dbReference type="PROSITE-ProRule" id="PRU00042"/>
    </source>
</evidence>
<evidence type="ECO:0000313" key="9">
    <source>
        <dbReference type="EMBL" id="KAK4019768.1"/>
    </source>
</evidence>
<keyword evidence="3 6" id="KW-0863">Zinc-finger</keyword>
<dbReference type="Proteomes" id="UP001234178">
    <property type="component" value="Unassembled WGS sequence"/>
</dbReference>
<dbReference type="Pfam" id="PF13912">
    <property type="entry name" value="zf-C2H2_6"/>
    <property type="match status" value="1"/>
</dbReference>